<dbReference type="GO" id="GO:0043722">
    <property type="term" value="F:4-hydroxyphenylacetate decarboxylase activity"/>
    <property type="evidence" value="ECO:0007669"/>
    <property type="project" value="UniProtKB-EC"/>
</dbReference>
<evidence type="ECO:0000256" key="5">
    <source>
        <dbReference type="ARBA" id="ARBA00012283"/>
    </source>
</evidence>
<keyword evidence="7" id="KW-0004">4Fe-4S</keyword>
<dbReference type="GO" id="GO:0046872">
    <property type="term" value="F:metal ion binding"/>
    <property type="evidence" value="ECO:0007669"/>
    <property type="project" value="UniProtKB-KW"/>
</dbReference>
<dbReference type="OrthoDB" id="3186521at2"/>
<evidence type="ECO:0000256" key="11">
    <source>
        <dbReference type="ARBA" id="ARBA00023239"/>
    </source>
</evidence>
<dbReference type="AlphaFoldDB" id="A0A401USL6"/>
<evidence type="ECO:0000256" key="13">
    <source>
        <dbReference type="ARBA" id="ARBA00032959"/>
    </source>
</evidence>
<evidence type="ECO:0000256" key="10">
    <source>
        <dbReference type="ARBA" id="ARBA00023014"/>
    </source>
</evidence>
<dbReference type="RefSeq" id="WP_125005330.1">
    <property type="nucleotide sequence ID" value="NZ_BHYK01000036.1"/>
</dbReference>
<dbReference type="GO" id="GO:0051539">
    <property type="term" value="F:4 iron, 4 sulfur cluster binding"/>
    <property type="evidence" value="ECO:0007669"/>
    <property type="project" value="UniProtKB-KW"/>
</dbReference>
<proteinExistence type="inferred from homology"/>
<evidence type="ECO:0000259" key="14">
    <source>
        <dbReference type="Pfam" id="PF18524"/>
    </source>
</evidence>
<dbReference type="InterPro" id="IPR053727">
    <property type="entry name" value="HPA_decarboxylase_ss_sf"/>
</dbReference>
<keyword evidence="9" id="KW-0408">Iron</keyword>
<evidence type="ECO:0000256" key="6">
    <source>
        <dbReference type="ARBA" id="ARBA00013463"/>
    </source>
</evidence>
<evidence type="ECO:0000256" key="3">
    <source>
        <dbReference type="ARBA" id="ARBA00001966"/>
    </source>
</evidence>
<keyword evidence="11" id="KW-0456">Lyase</keyword>
<dbReference type="Pfam" id="PF18524">
    <property type="entry name" value="HPIP_like"/>
    <property type="match status" value="1"/>
</dbReference>
<evidence type="ECO:0000256" key="4">
    <source>
        <dbReference type="ARBA" id="ARBA00008904"/>
    </source>
</evidence>
<comment type="similarity">
    <text evidence="4">Belongs to the HPA decarboxylase small subunit family.</text>
</comment>
<dbReference type="InterPro" id="IPR041125">
    <property type="entry name" value="4HPAD_g_N"/>
</dbReference>
<evidence type="ECO:0000256" key="1">
    <source>
        <dbReference type="ARBA" id="ARBA00000127"/>
    </source>
</evidence>
<evidence type="ECO:0000256" key="8">
    <source>
        <dbReference type="ARBA" id="ARBA00022723"/>
    </source>
</evidence>
<organism evidence="16 17">
    <name type="scientific">Clostridium tagluense</name>
    <dbReference type="NCBI Taxonomy" id="360422"/>
    <lineage>
        <taxon>Bacteria</taxon>
        <taxon>Bacillati</taxon>
        <taxon>Bacillota</taxon>
        <taxon>Clostridia</taxon>
        <taxon>Eubacteriales</taxon>
        <taxon>Clostridiaceae</taxon>
        <taxon>Clostridium</taxon>
    </lineage>
</organism>
<comment type="cofactor">
    <cofactor evidence="3">
        <name>[4Fe-4S] cluster</name>
        <dbReference type="ChEBI" id="CHEBI:49883"/>
    </cofactor>
</comment>
<evidence type="ECO:0000313" key="16">
    <source>
        <dbReference type="EMBL" id="GCD12543.1"/>
    </source>
</evidence>
<evidence type="ECO:0000259" key="15">
    <source>
        <dbReference type="Pfam" id="PF18671"/>
    </source>
</evidence>
<accession>A0A401USL6</accession>
<evidence type="ECO:0000256" key="7">
    <source>
        <dbReference type="ARBA" id="ARBA00022485"/>
    </source>
</evidence>
<dbReference type="Gene3D" id="2.20.70.100">
    <property type="match status" value="2"/>
</dbReference>
<evidence type="ECO:0000256" key="12">
    <source>
        <dbReference type="ARBA" id="ARBA00029987"/>
    </source>
</evidence>
<dbReference type="EC" id="4.1.1.83" evidence="5"/>
<keyword evidence="8" id="KW-0479">Metal-binding</keyword>
<keyword evidence="10" id="KW-0411">Iron-sulfur</keyword>
<reference evidence="16 17" key="1">
    <citation type="submission" date="2018-11" db="EMBL/GenBank/DDBJ databases">
        <title>Genome sequencing and assembly of Clostridium tagluense strain A121.</title>
        <authorList>
            <person name="Murakami T."/>
            <person name="Segawa T."/>
            <person name="Shcherbakova V.A."/>
            <person name="Mori H."/>
            <person name="Yoshimura Y."/>
        </authorList>
    </citation>
    <scope>NUCLEOTIDE SEQUENCE [LARGE SCALE GENOMIC DNA]</scope>
    <source>
        <strain evidence="16 17">A121</strain>
    </source>
</reference>
<dbReference type="Pfam" id="PF18671">
    <property type="entry name" value="4HPAD_g_N"/>
    <property type="match status" value="1"/>
</dbReference>
<keyword evidence="17" id="KW-1185">Reference proteome</keyword>
<dbReference type="EMBL" id="BHYK01000036">
    <property type="protein sequence ID" value="GCD12543.1"/>
    <property type="molecule type" value="Genomic_DNA"/>
</dbReference>
<sequence>MANESMKHNDCINFSPIDVAKGICRLSNQMVFIDAQVCENFNEVSKCNNCLSFKNPNKDNIGTCTGLKKQSWTYGELNAVTCEGYKVNK</sequence>
<comment type="caution">
    <text evidence="16">The sequence shown here is derived from an EMBL/GenBank/DDBJ whole genome shotgun (WGS) entry which is preliminary data.</text>
</comment>
<dbReference type="InterPro" id="IPR040923">
    <property type="entry name" value="HpdC_C"/>
</dbReference>
<protein>
    <recommendedName>
        <fullName evidence="6">4-hydroxyphenylacetate decarboxylase small subunit</fullName>
        <ecNumber evidence="5">4.1.1.83</ecNumber>
    </recommendedName>
    <alternativeName>
        <fullName evidence="12">4-hydroxyphenylacetate decarboxylase gamma subunit</fullName>
    </alternativeName>
    <alternativeName>
        <fullName evidence="13">p-hydroxyphenylacetate decarboxylase small subunit</fullName>
    </alternativeName>
</protein>
<name>A0A401USL6_9CLOT</name>
<dbReference type="Proteomes" id="UP000287872">
    <property type="component" value="Unassembled WGS sequence"/>
</dbReference>
<evidence type="ECO:0000313" key="17">
    <source>
        <dbReference type="Proteomes" id="UP000287872"/>
    </source>
</evidence>
<feature type="domain" description="4-hydroxyphenylacetate decarboxylase small gamma subunit C-terminal" evidence="14">
    <location>
        <begin position="46"/>
        <end position="84"/>
    </location>
</feature>
<evidence type="ECO:0000256" key="9">
    <source>
        <dbReference type="ARBA" id="ARBA00023004"/>
    </source>
</evidence>
<feature type="domain" description="4-hydroxyphenylacetate decarboxylase small gamma subunit N-terminal" evidence="15">
    <location>
        <begin position="6"/>
        <end position="34"/>
    </location>
</feature>
<evidence type="ECO:0000256" key="2">
    <source>
        <dbReference type="ARBA" id="ARBA00001088"/>
    </source>
</evidence>
<comment type="catalytic activity">
    <reaction evidence="2">
        <text>3,4-dihydroxyphenylacetate + H(+) = 4-methylcatechol + CO2</text>
        <dbReference type="Rhea" id="RHEA:62556"/>
        <dbReference type="ChEBI" id="CHEBI:15378"/>
        <dbReference type="ChEBI" id="CHEBI:16526"/>
        <dbReference type="ChEBI" id="CHEBI:17254"/>
        <dbReference type="ChEBI" id="CHEBI:17612"/>
        <dbReference type="EC" id="4.1.1.83"/>
    </reaction>
    <physiologicalReaction direction="left-to-right" evidence="2">
        <dbReference type="Rhea" id="RHEA:62557"/>
    </physiologicalReaction>
</comment>
<dbReference type="NCBIfam" id="NF033716">
    <property type="entry name" value="glycyl_HPDL_Sma"/>
    <property type="match status" value="1"/>
</dbReference>
<gene>
    <name evidence="16" type="primary">hpdC</name>
    <name evidence="16" type="ORF">Ctaglu_41660</name>
</gene>
<comment type="catalytic activity">
    <reaction evidence="1">
        <text>4-hydroxyphenylacetate + H(+) = 4-methylphenol + CO2</text>
        <dbReference type="Rhea" id="RHEA:22732"/>
        <dbReference type="ChEBI" id="CHEBI:15378"/>
        <dbReference type="ChEBI" id="CHEBI:16526"/>
        <dbReference type="ChEBI" id="CHEBI:17847"/>
        <dbReference type="ChEBI" id="CHEBI:48999"/>
        <dbReference type="EC" id="4.1.1.83"/>
    </reaction>
    <physiologicalReaction direction="left-to-right" evidence="1">
        <dbReference type="Rhea" id="RHEA:22733"/>
    </physiologicalReaction>
</comment>